<evidence type="ECO:0000256" key="1">
    <source>
        <dbReference type="SAM" id="MobiDB-lite"/>
    </source>
</evidence>
<dbReference type="Proteomes" id="UP000187209">
    <property type="component" value="Unassembled WGS sequence"/>
</dbReference>
<feature type="chain" id="PRO_5012503580" description="RxLR effector protein" evidence="2">
    <location>
        <begin position="20"/>
        <end position="118"/>
    </location>
</feature>
<protein>
    <recommendedName>
        <fullName evidence="5">RxLR effector protein</fullName>
    </recommendedName>
</protein>
<dbReference type="AlphaFoldDB" id="A0A1R2ARZ3"/>
<organism evidence="3 4">
    <name type="scientific">Stentor coeruleus</name>
    <dbReference type="NCBI Taxonomy" id="5963"/>
    <lineage>
        <taxon>Eukaryota</taxon>
        <taxon>Sar</taxon>
        <taxon>Alveolata</taxon>
        <taxon>Ciliophora</taxon>
        <taxon>Postciliodesmatophora</taxon>
        <taxon>Heterotrichea</taxon>
        <taxon>Heterotrichida</taxon>
        <taxon>Stentoridae</taxon>
        <taxon>Stentor</taxon>
    </lineage>
</organism>
<comment type="caution">
    <text evidence="3">The sequence shown here is derived from an EMBL/GenBank/DDBJ whole genome shotgun (WGS) entry which is preliminary data.</text>
</comment>
<feature type="signal peptide" evidence="2">
    <location>
        <begin position="1"/>
        <end position="19"/>
    </location>
</feature>
<evidence type="ECO:0000313" key="4">
    <source>
        <dbReference type="Proteomes" id="UP000187209"/>
    </source>
</evidence>
<evidence type="ECO:0000313" key="3">
    <source>
        <dbReference type="EMBL" id="OMJ67279.1"/>
    </source>
</evidence>
<feature type="region of interest" description="Disordered" evidence="1">
    <location>
        <begin position="99"/>
        <end position="118"/>
    </location>
</feature>
<evidence type="ECO:0000256" key="2">
    <source>
        <dbReference type="SAM" id="SignalP"/>
    </source>
</evidence>
<proteinExistence type="predicted"/>
<name>A0A1R2ARZ3_9CILI</name>
<feature type="compositionally biased region" description="Polar residues" evidence="1">
    <location>
        <begin position="99"/>
        <end position="109"/>
    </location>
</feature>
<sequence>MSRSFLLFTLISFLSKSYGIESHSQEFLQITEKTSLKPADSEETITDHTDEVDHANIFGLIQSDGDSLNDEVSTKTDLPEDSDDNDIDLLIYDEISDQSLSNGQASQVIESDGPLLYG</sequence>
<dbReference type="EMBL" id="MPUH01001530">
    <property type="protein sequence ID" value="OMJ67279.1"/>
    <property type="molecule type" value="Genomic_DNA"/>
</dbReference>
<evidence type="ECO:0008006" key="5">
    <source>
        <dbReference type="Google" id="ProtNLM"/>
    </source>
</evidence>
<reference evidence="3 4" key="1">
    <citation type="submission" date="2016-11" db="EMBL/GenBank/DDBJ databases">
        <title>The macronuclear genome of Stentor coeruleus: a giant cell with tiny introns.</title>
        <authorList>
            <person name="Slabodnick M."/>
            <person name="Ruby J.G."/>
            <person name="Reiff S.B."/>
            <person name="Swart E.C."/>
            <person name="Gosai S."/>
            <person name="Prabakaran S."/>
            <person name="Witkowska E."/>
            <person name="Larue G.E."/>
            <person name="Fisher S."/>
            <person name="Freeman R.M."/>
            <person name="Gunawardena J."/>
            <person name="Chu W."/>
            <person name="Stover N.A."/>
            <person name="Gregory B.D."/>
            <person name="Nowacki M."/>
            <person name="Derisi J."/>
            <person name="Roy S.W."/>
            <person name="Marshall W.F."/>
            <person name="Sood P."/>
        </authorList>
    </citation>
    <scope>NUCLEOTIDE SEQUENCE [LARGE SCALE GENOMIC DNA]</scope>
    <source>
        <strain evidence="3">WM001</strain>
    </source>
</reference>
<keyword evidence="4" id="KW-1185">Reference proteome</keyword>
<keyword evidence="2" id="KW-0732">Signal</keyword>
<accession>A0A1R2ARZ3</accession>
<feature type="region of interest" description="Disordered" evidence="1">
    <location>
        <begin position="63"/>
        <end position="85"/>
    </location>
</feature>
<gene>
    <name evidence="3" type="ORF">SteCoe_35606</name>
</gene>